<dbReference type="SUPFAM" id="SSF52172">
    <property type="entry name" value="CheY-like"/>
    <property type="match status" value="1"/>
</dbReference>
<name>A0A101A787_9MYCO</name>
<evidence type="ECO:0000259" key="1">
    <source>
        <dbReference type="PROSITE" id="PS50921"/>
    </source>
</evidence>
<dbReference type="SMART" id="SM01012">
    <property type="entry name" value="ANTAR"/>
    <property type="match status" value="1"/>
</dbReference>
<dbReference type="Proteomes" id="UP000053707">
    <property type="component" value="Unassembled WGS sequence"/>
</dbReference>
<dbReference type="Pfam" id="PF03861">
    <property type="entry name" value="ANTAR"/>
    <property type="match status" value="1"/>
</dbReference>
<dbReference type="InterPro" id="IPR011006">
    <property type="entry name" value="CheY-like_superfamily"/>
</dbReference>
<accession>A0A101A787</accession>
<protein>
    <submittedName>
        <fullName evidence="2">Antitermination regulator</fullName>
    </submittedName>
</protein>
<evidence type="ECO:0000313" key="2">
    <source>
        <dbReference type="EMBL" id="KUI16532.1"/>
    </source>
</evidence>
<comment type="caution">
    <text evidence="2">The sequence shown here is derived from an EMBL/GenBank/DDBJ whole genome shotgun (WGS) entry which is preliminary data.</text>
</comment>
<dbReference type="AlphaFoldDB" id="A0A101A787"/>
<dbReference type="PROSITE" id="PS50921">
    <property type="entry name" value="ANTAR"/>
    <property type="match status" value="1"/>
</dbReference>
<dbReference type="GO" id="GO:0003723">
    <property type="term" value="F:RNA binding"/>
    <property type="evidence" value="ECO:0007669"/>
    <property type="project" value="InterPro"/>
</dbReference>
<sequence>MPAPSFQPRQHPELITLLHRILERLQADVSNTLGVAVTVHDKRFNEDASALAALGIEEKMIATQLSGLGGPVADALTHQVPVLSLDLWTDDRWPGLNFDAAADLAGGITADLKAVHGAAAVPGFWREDAAIVLSCTLTEPASAVTVTTLAAYEQLVSAALVTTAAQNEAAFEDLLAALQSRGAIEQAKGALMGLVGCDAEQAWSMLRRASQEFNVKLRELAVALLEHVSGRPAQQPGVAEPIAPQQSARAAAQLLWTAMAHEQRRSNGP</sequence>
<organism evidence="2 3">
    <name type="scientific">Mycobacterium lehmannii</name>
    <dbReference type="NCBI Taxonomy" id="2048550"/>
    <lineage>
        <taxon>Bacteria</taxon>
        <taxon>Bacillati</taxon>
        <taxon>Actinomycetota</taxon>
        <taxon>Actinomycetes</taxon>
        <taxon>Mycobacteriales</taxon>
        <taxon>Mycobacteriaceae</taxon>
        <taxon>Mycobacterium</taxon>
    </lineage>
</organism>
<dbReference type="EMBL" id="LQIR01000015">
    <property type="protein sequence ID" value="KUI16532.1"/>
    <property type="molecule type" value="Genomic_DNA"/>
</dbReference>
<dbReference type="InterPro" id="IPR036388">
    <property type="entry name" value="WH-like_DNA-bd_sf"/>
</dbReference>
<dbReference type="Gene3D" id="1.10.10.10">
    <property type="entry name" value="Winged helix-like DNA-binding domain superfamily/Winged helix DNA-binding domain"/>
    <property type="match status" value="1"/>
</dbReference>
<proteinExistence type="predicted"/>
<dbReference type="InterPro" id="IPR005561">
    <property type="entry name" value="ANTAR"/>
</dbReference>
<evidence type="ECO:0000313" key="3">
    <source>
        <dbReference type="Proteomes" id="UP000053707"/>
    </source>
</evidence>
<keyword evidence="3" id="KW-1185">Reference proteome</keyword>
<dbReference type="RefSeq" id="WP_064395936.1">
    <property type="nucleotide sequence ID" value="NZ_LQIR01000015.1"/>
</dbReference>
<reference evidence="2 3" key="1">
    <citation type="submission" date="2016-01" db="EMBL/GenBank/DDBJ databases">
        <authorList>
            <consortium name="TB Trials Study Group"/>
            <person name="Sutton G."/>
            <person name="Brinkac L."/>
            <person name="Sanka R."/>
            <person name="Adams M."/>
            <person name="Lau E.L."/>
            <person name="Macaden R."/>
            <person name="Grewal H.M.S."/>
        </authorList>
    </citation>
    <scope>NUCLEOTIDE SEQUENCE [LARGE SCALE GENOMIC DNA]</scope>
    <source>
        <strain evidence="2 3">IS-1744</strain>
    </source>
</reference>
<gene>
    <name evidence="2" type="ORF">AU192_23395</name>
</gene>
<feature type="domain" description="ANTAR" evidence="1">
    <location>
        <begin position="164"/>
        <end position="225"/>
    </location>
</feature>